<feature type="domain" description="Glycosyltransferase RgtA/B/C/D-like" evidence="9">
    <location>
        <begin position="67"/>
        <end position="223"/>
    </location>
</feature>
<evidence type="ECO:0000259" key="9">
    <source>
        <dbReference type="Pfam" id="PF13231"/>
    </source>
</evidence>
<dbReference type="Proteomes" id="UP000709959">
    <property type="component" value="Unassembled WGS sequence"/>
</dbReference>
<feature type="transmembrane region" description="Helical" evidence="8">
    <location>
        <begin position="21"/>
        <end position="45"/>
    </location>
</feature>
<keyword evidence="4" id="KW-0808">Transferase</keyword>
<protein>
    <submittedName>
        <fullName evidence="10">Glycosyltransferase family 39 protein</fullName>
    </submittedName>
</protein>
<dbReference type="PANTHER" id="PTHR33908">
    <property type="entry name" value="MANNOSYLTRANSFERASE YKCB-RELATED"/>
    <property type="match status" value="1"/>
</dbReference>
<evidence type="ECO:0000256" key="8">
    <source>
        <dbReference type="SAM" id="Phobius"/>
    </source>
</evidence>
<evidence type="ECO:0000313" key="11">
    <source>
        <dbReference type="Proteomes" id="UP000709959"/>
    </source>
</evidence>
<feature type="transmembrane region" description="Helical" evidence="8">
    <location>
        <begin position="117"/>
        <end position="140"/>
    </location>
</feature>
<dbReference type="PANTHER" id="PTHR33908:SF11">
    <property type="entry name" value="MEMBRANE PROTEIN"/>
    <property type="match status" value="1"/>
</dbReference>
<keyword evidence="3" id="KW-0328">Glycosyltransferase</keyword>
<feature type="transmembrane region" description="Helical" evidence="8">
    <location>
        <begin position="308"/>
        <end position="326"/>
    </location>
</feature>
<comment type="caution">
    <text evidence="10">The sequence shown here is derived from an EMBL/GenBank/DDBJ whole genome shotgun (WGS) entry which is preliminary data.</text>
</comment>
<sequence>MSDRQDSALETSRWTVRPLDWRLVGLLVGLKLLLHLLSSSAYGFFRDELYFLDCARHLGWGYVDDAPLVAVYSKVALWLGGSLPAVRLLPALAGAGTVALGMVLARQMGGGRFAQGLAGVCILGAPIFLGVHSILCVGAFEPLFWMGCVAVIIEVVRTGNSRLWLWFGVLAGLGLENKYAMLVFGLAALIAILLTPLRRELTKPWLWAAGLLALLIFLPTLLWQVRNHFPLLEDMANIRRMGKNVVLGPWPFVKQQINFLNPLLFPIWFAGLCSLLFGRQRRLRVLGLLYLGMLALMMGLHAKDYYLAAIYPMLFAAGAVAVEDWLDRRAWSQGRVWPKAALVTAILAVTAVLIPAMLPFLPPGQLLAYQRAIGLRADKLEVRHEGPLDQRLGDQFGWPEMVDEVARIYQGLSPEERANTAIFAANYGEAGAINHLGPARGLPKAFCAHQAHSFWAPPDRDYTTYICLGCDEGLSRVFESVQVAAVHHHPWGMEEENRPIYLCRGPKLSIRAEWSRQKHWD</sequence>
<evidence type="ECO:0000256" key="3">
    <source>
        <dbReference type="ARBA" id="ARBA00022676"/>
    </source>
</evidence>
<keyword evidence="7 8" id="KW-0472">Membrane</keyword>
<feature type="transmembrane region" description="Helical" evidence="8">
    <location>
        <begin position="85"/>
        <end position="105"/>
    </location>
</feature>
<dbReference type="GO" id="GO:0005886">
    <property type="term" value="C:plasma membrane"/>
    <property type="evidence" value="ECO:0007669"/>
    <property type="project" value="UniProtKB-SubCell"/>
</dbReference>
<dbReference type="GO" id="GO:0009103">
    <property type="term" value="P:lipopolysaccharide biosynthetic process"/>
    <property type="evidence" value="ECO:0007669"/>
    <property type="project" value="UniProtKB-ARBA"/>
</dbReference>
<keyword evidence="2" id="KW-1003">Cell membrane</keyword>
<dbReference type="EMBL" id="JADKCH010000009">
    <property type="protein sequence ID" value="MBK8572876.1"/>
    <property type="molecule type" value="Genomic_DNA"/>
</dbReference>
<proteinExistence type="predicted"/>
<gene>
    <name evidence="10" type="ORF">IPN91_09570</name>
</gene>
<organism evidence="10 11">
    <name type="scientific">Candidatus Geothrix odensensis</name>
    <dbReference type="NCBI Taxonomy" id="2954440"/>
    <lineage>
        <taxon>Bacteria</taxon>
        <taxon>Pseudomonadati</taxon>
        <taxon>Acidobacteriota</taxon>
        <taxon>Holophagae</taxon>
        <taxon>Holophagales</taxon>
        <taxon>Holophagaceae</taxon>
        <taxon>Geothrix</taxon>
    </lineage>
</organism>
<dbReference type="GO" id="GO:0016763">
    <property type="term" value="F:pentosyltransferase activity"/>
    <property type="evidence" value="ECO:0007669"/>
    <property type="project" value="TreeGrafter"/>
</dbReference>
<dbReference type="InterPro" id="IPR050297">
    <property type="entry name" value="LipidA_mod_glycosyltrf_83"/>
</dbReference>
<dbReference type="Pfam" id="PF13231">
    <property type="entry name" value="PMT_2"/>
    <property type="match status" value="1"/>
</dbReference>
<feature type="transmembrane region" description="Helical" evidence="8">
    <location>
        <begin position="285"/>
        <end position="302"/>
    </location>
</feature>
<accession>A0A936F2M3</accession>
<comment type="subcellular location">
    <subcellularLocation>
        <location evidence="1">Cell membrane</location>
        <topology evidence="1">Multi-pass membrane protein</topology>
    </subcellularLocation>
</comment>
<dbReference type="AlphaFoldDB" id="A0A936F2M3"/>
<dbReference type="InterPro" id="IPR038731">
    <property type="entry name" value="RgtA/B/C-like"/>
</dbReference>
<evidence type="ECO:0000256" key="1">
    <source>
        <dbReference type="ARBA" id="ARBA00004651"/>
    </source>
</evidence>
<feature type="transmembrane region" description="Helical" evidence="8">
    <location>
        <begin position="338"/>
        <end position="361"/>
    </location>
</feature>
<feature type="transmembrane region" description="Helical" evidence="8">
    <location>
        <begin position="259"/>
        <end position="278"/>
    </location>
</feature>
<evidence type="ECO:0000313" key="10">
    <source>
        <dbReference type="EMBL" id="MBK8572876.1"/>
    </source>
</evidence>
<reference evidence="10 11" key="1">
    <citation type="submission" date="2020-10" db="EMBL/GenBank/DDBJ databases">
        <title>Connecting structure to function with the recovery of over 1000 high-quality activated sludge metagenome-assembled genomes encoding full-length rRNA genes using long-read sequencing.</title>
        <authorList>
            <person name="Singleton C.M."/>
            <person name="Petriglieri F."/>
            <person name="Kristensen J.M."/>
            <person name="Kirkegaard R.H."/>
            <person name="Michaelsen T.Y."/>
            <person name="Andersen M.H."/>
            <person name="Karst S.M."/>
            <person name="Dueholm M.S."/>
            <person name="Nielsen P.H."/>
            <person name="Albertsen M."/>
        </authorList>
    </citation>
    <scope>NUCLEOTIDE SEQUENCE [LARGE SCALE GENOMIC DNA]</scope>
    <source>
        <strain evidence="10">OdNE_18-Q3-R46-58_MAXAC.008</strain>
    </source>
</reference>
<name>A0A936F2M3_9BACT</name>
<evidence type="ECO:0000256" key="4">
    <source>
        <dbReference type="ARBA" id="ARBA00022679"/>
    </source>
</evidence>
<evidence type="ECO:0000256" key="5">
    <source>
        <dbReference type="ARBA" id="ARBA00022692"/>
    </source>
</evidence>
<feature type="transmembrane region" description="Helical" evidence="8">
    <location>
        <begin position="179"/>
        <end position="197"/>
    </location>
</feature>
<evidence type="ECO:0000256" key="6">
    <source>
        <dbReference type="ARBA" id="ARBA00022989"/>
    </source>
</evidence>
<feature type="transmembrane region" description="Helical" evidence="8">
    <location>
        <begin position="204"/>
        <end position="225"/>
    </location>
</feature>
<evidence type="ECO:0000256" key="2">
    <source>
        <dbReference type="ARBA" id="ARBA00022475"/>
    </source>
</evidence>
<evidence type="ECO:0000256" key="7">
    <source>
        <dbReference type="ARBA" id="ARBA00023136"/>
    </source>
</evidence>
<keyword evidence="5 8" id="KW-0812">Transmembrane</keyword>
<keyword evidence="6 8" id="KW-1133">Transmembrane helix</keyword>